<evidence type="ECO:0000313" key="18">
    <source>
        <dbReference type="Proteomes" id="UP000243459"/>
    </source>
</evidence>
<comment type="cofactor">
    <cofactor evidence="1 15">
        <name>Zn(2+)</name>
        <dbReference type="ChEBI" id="CHEBI:29105"/>
    </cofactor>
</comment>
<dbReference type="PROSITE" id="PS00059">
    <property type="entry name" value="ADH_ZINC"/>
    <property type="match status" value="1"/>
</dbReference>
<keyword evidence="6 15" id="KW-0479">Metal-binding</keyword>
<evidence type="ECO:0000259" key="16">
    <source>
        <dbReference type="SMART" id="SM00829"/>
    </source>
</evidence>
<evidence type="ECO:0000256" key="13">
    <source>
        <dbReference type="ARBA" id="ARBA00049311"/>
    </source>
</evidence>
<dbReference type="SUPFAM" id="SSF50129">
    <property type="entry name" value="GroES-like"/>
    <property type="match status" value="1"/>
</dbReference>
<evidence type="ECO:0000256" key="5">
    <source>
        <dbReference type="ARBA" id="ARBA00013171"/>
    </source>
</evidence>
<dbReference type="Proteomes" id="UP000243459">
    <property type="component" value="Chromosome 7"/>
</dbReference>
<evidence type="ECO:0000256" key="10">
    <source>
        <dbReference type="ARBA" id="ARBA00047329"/>
    </source>
</evidence>
<comment type="catalytic activity">
    <reaction evidence="12">
        <text>(E)-caffeyl alcohol + NADP(+) = (E)-caffeyl aldehyde + NADPH + H(+)</text>
        <dbReference type="Rhea" id="RHEA:45728"/>
        <dbReference type="ChEBI" id="CHEBI:15378"/>
        <dbReference type="ChEBI" id="CHEBI:28323"/>
        <dbReference type="ChEBI" id="CHEBI:31334"/>
        <dbReference type="ChEBI" id="CHEBI:57783"/>
        <dbReference type="ChEBI" id="CHEBI:58349"/>
    </reaction>
    <physiologicalReaction direction="right-to-left" evidence="12">
        <dbReference type="Rhea" id="RHEA:45730"/>
    </physiologicalReaction>
</comment>
<name>A0A5P1EEJ6_ASPOF</name>
<keyword evidence="9" id="KW-0560">Oxidoreductase</keyword>
<dbReference type="CDD" id="cd05283">
    <property type="entry name" value="CAD1"/>
    <property type="match status" value="1"/>
</dbReference>
<evidence type="ECO:0000256" key="2">
    <source>
        <dbReference type="ARBA" id="ARBA00004928"/>
    </source>
</evidence>
<dbReference type="PANTHER" id="PTHR42683">
    <property type="entry name" value="ALDEHYDE REDUCTASE"/>
    <property type="match status" value="1"/>
</dbReference>
<dbReference type="Pfam" id="PF00107">
    <property type="entry name" value="ADH_zinc_N"/>
    <property type="match status" value="1"/>
</dbReference>
<dbReference type="InterPro" id="IPR020843">
    <property type="entry name" value="ER"/>
</dbReference>
<dbReference type="AlphaFoldDB" id="A0A5P1EEJ6"/>
<dbReference type="OMA" id="TKWVANT"/>
<evidence type="ECO:0000256" key="11">
    <source>
        <dbReference type="ARBA" id="ARBA00048379"/>
    </source>
</evidence>
<feature type="domain" description="Enoyl reductase (ER)" evidence="16">
    <location>
        <begin position="14"/>
        <end position="342"/>
    </location>
</feature>
<dbReference type="InterPro" id="IPR013149">
    <property type="entry name" value="ADH-like_C"/>
</dbReference>
<proteinExistence type="inferred from homology"/>
<dbReference type="FunFam" id="3.90.180.10:FF:000100">
    <property type="entry name" value="Putative cinnamyl alcohol dehydrogenase 6"/>
    <property type="match status" value="1"/>
</dbReference>
<evidence type="ECO:0000256" key="3">
    <source>
        <dbReference type="ARBA" id="ARBA00008072"/>
    </source>
</evidence>
<dbReference type="Gramene" id="ONK64325">
    <property type="protein sequence ID" value="ONK64325"/>
    <property type="gene ID" value="A4U43_C07F24510"/>
</dbReference>
<reference evidence="18" key="1">
    <citation type="journal article" date="2017" name="Nat. Commun.">
        <title>The asparagus genome sheds light on the origin and evolution of a young Y chromosome.</title>
        <authorList>
            <person name="Harkess A."/>
            <person name="Zhou J."/>
            <person name="Xu C."/>
            <person name="Bowers J.E."/>
            <person name="Van der Hulst R."/>
            <person name="Ayyampalayam S."/>
            <person name="Mercati F."/>
            <person name="Riccardi P."/>
            <person name="McKain M.R."/>
            <person name="Kakrana A."/>
            <person name="Tang H."/>
            <person name="Ray J."/>
            <person name="Groenendijk J."/>
            <person name="Arikit S."/>
            <person name="Mathioni S.M."/>
            <person name="Nakano M."/>
            <person name="Shan H."/>
            <person name="Telgmann-Rauber A."/>
            <person name="Kanno A."/>
            <person name="Yue Z."/>
            <person name="Chen H."/>
            <person name="Li W."/>
            <person name="Chen Y."/>
            <person name="Xu X."/>
            <person name="Zhang Y."/>
            <person name="Luo S."/>
            <person name="Chen H."/>
            <person name="Gao J."/>
            <person name="Mao Z."/>
            <person name="Pires J.C."/>
            <person name="Luo M."/>
            <person name="Kudrna D."/>
            <person name="Wing R.A."/>
            <person name="Meyers B.C."/>
            <person name="Yi K."/>
            <person name="Kong H."/>
            <person name="Lavrijsen P."/>
            <person name="Sunseri F."/>
            <person name="Falavigna A."/>
            <person name="Ye Y."/>
            <person name="Leebens-Mack J.H."/>
            <person name="Chen G."/>
        </authorList>
    </citation>
    <scope>NUCLEOTIDE SEQUENCE [LARGE SCALE GENOMIC DNA]</scope>
    <source>
        <strain evidence="18">cv. DH0086</strain>
    </source>
</reference>
<keyword evidence="8 15" id="KW-0862">Zinc</keyword>
<evidence type="ECO:0000256" key="8">
    <source>
        <dbReference type="ARBA" id="ARBA00022833"/>
    </source>
</evidence>
<dbReference type="InterPro" id="IPR013154">
    <property type="entry name" value="ADH-like_N"/>
</dbReference>
<dbReference type="GO" id="GO:0009809">
    <property type="term" value="P:lignin biosynthetic process"/>
    <property type="evidence" value="ECO:0007669"/>
    <property type="project" value="UniProtKB-KW"/>
</dbReference>
<evidence type="ECO:0000256" key="7">
    <source>
        <dbReference type="ARBA" id="ARBA00022733"/>
    </source>
</evidence>
<sequence length="350" mass="38102">MTKVNGWAALEANGKIAPFVFQRRQNGDDDVSIKILYCGMCHTDLHHLRNDWGISIYPLVPGHEITGVVTEIGSNVKEFKIGDKVGVGCLAASCLNCEFCDNSEENYCEEVQFTYGGIFWDGSVTYGGYSEMLVAHKRYVVHIPDNLPLDAAAPLLCAGITVYSPMKQHDMLHPGKKLGVVGLGGLGHVAVKIAKAFGLHVTVISTSPSKEKEAREQLGADDFIISTDPKQLQAGSRTLDYIIDTVAAKHSLGPILQLLKVSGTLVLVGAPDKPVDLPSFPLIFGKRKVVGSLIGGMKETQEMMNVCSEHSITCDIEVVKPEYINEAIERLSKNDVKYRFVIDIAGKSEI</sequence>
<dbReference type="InterPro" id="IPR036291">
    <property type="entry name" value="NAD(P)-bd_dom_sf"/>
</dbReference>
<dbReference type="Gene3D" id="3.90.180.10">
    <property type="entry name" value="Medium-chain alcohol dehydrogenases, catalytic domain"/>
    <property type="match status" value="1"/>
</dbReference>
<dbReference type="Pfam" id="PF08240">
    <property type="entry name" value="ADH_N"/>
    <property type="match status" value="1"/>
</dbReference>
<comment type="catalytic activity">
    <reaction evidence="13">
        <text>(E)-coniferol + NADP(+) = (E)-coniferaldehyde + NADPH + H(+)</text>
        <dbReference type="Rhea" id="RHEA:22444"/>
        <dbReference type="ChEBI" id="CHEBI:15378"/>
        <dbReference type="ChEBI" id="CHEBI:16547"/>
        <dbReference type="ChEBI" id="CHEBI:17745"/>
        <dbReference type="ChEBI" id="CHEBI:57783"/>
        <dbReference type="ChEBI" id="CHEBI:58349"/>
        <dbReference type="EC" id="1.1.1.195"/>
    </reaction>
    <physiologicalReaction direction="right-to-left" evidence="13">
        <dbReference type="Rhea" id="RHEA:22446"/>
    </physiologicalReaction>
</comment>
<evidence type="ECO:0000256" key="15">
    <source>
        <dbReference type="RuleBase" id="RU361277"/>
    </source>
</evidence>
<evidence type="ECO:0000256" key="12">
    <source>
        <dbReference type="ARBA" id="ARBA00049226"/>
    </source>
</evidence>
<evidence type="ECO:0000256" key="1">
    <source>
        <dbReference type="ARBA" id="ARBA00001947"/>
    </source>
</evidence>
<evidence type="ECO:0000256" key="9">
    <source>
        <dbReference type="ARBA" id="ARBA00023002"/>
    </source>
</evidence>
<comment type="similarity">
    <text evidence="3 15">Belongs to the zinc-containing alcohol dehydrogenase family.</text>
</comment>
<dbReference type="InterPro" id="IPR047109">
    <property type="entry name" value="CAD-like"/>
</dbReference>
<dbReference type="SMART" id="SM00829">
    <property type="entry name" value="PKS_ER"/>
    <property type="match status" value="1"/>
</dbReference>
<dbReference type="InterPro" id="IPR002328">
    <property type="entry name" value="ADH_Zn_CS"/>
</dbReference>
<dbReference type="EMBL" id="CM007387">
    <property type="protein sequence ID" value="ONK64325.1"/>
    <property type="molecule type" value="Genomic_DNA"/>
</dbReference>
<evidence type="ECO:0000313" key="17">
    <source>
        <dbReference type="EMBL" id="ONK64325.1"/>
    </source>
</evidence>
<comment type="pathway">
    <text evidence="2">Aromatic compound metabolism; phenylpropanoid biosynthesis.</text>
</comment>
<protein>
    <recommendedName>
        <fullName evidence="5">cinnamyl-alcohol dehydrogenase</fullName>
        <ecNumber evidence="5">1.1.1.195</ecNumber>
    </recommendedName>
</protein>
<gene>
    <name evidence="17" type="ORF">A4U43_C07F24510</name>
</gene>
<comment type="catalytic activity">
    <reaction evidence="14">
        <text>(E)-cinnamyl alcohol + NADP(+) = (E)-cinnamaldehyde + NADPH + H(+)</text>
        <dbReference type="Rhea" id="RHEA:10392"/>
        <dbReference type="ChEBI" id="CHEBI:15378"/>
        <dbReference type="ChEBI" id="CHEBI:16731"/>
        <dbReference type="ChEBI" id="CHEBI:33227"/>
        <dbReference type="ChEBI" id="CHEBI:57783"/>
        <dbReference type="ChEBI" id="CHEBI:58349"/>
        <dbReference type="EC" id="1.1.1.195"/>
    </reaction>
    <physiologicalReaction direction="right-to-left" evidence="14">
        <dbReference type="Rhea" id="RHEA:10394"/>
    </physiologicalReaction>
</comment>
<dbReference type="Gene3D" id="3.40.50.720">
    <property type="entry name" value="NAD(P)-binding Rossmann-like Domain"/>
    <property type="match status" value="1"/>
</dbReference>
<evidence type="ECO:0000256" key="14">
    <source>
        <dbReference type="ARBA" id="ARBA00049332"/>
    </source>
</evidence>
<dbReference type="FunFam" id="3.90.180.10:FF:000004">
    <property type="entry name" value="probable cinnamyl alcohol dehydrogenase"/>
    <property type="match status" value="1"/>
</dbReference>
<comment type="catalytic activity">
    <reaction evidence="10">
        <text>(E)-4-coumaroyl alcohol + NADP(+) = (E)-4-coumaraldehyde + NADPH + H(+)</text>
        <dbReference type="Rhea" id="RHEA:45724"/>
        <dbReference type="ChEBI" id="CHEBI:15378"/>
        <dbReference type="ChEBI" id="CHEBI:28353"/>
        <dbReference type="ChEBI" id="CHEBI:57783"/>
        <dbReference type="ChEBI" id="CHEBI:58349"/>
        <dbReference type="ChEBI" id="CHEBI:64555"/>
        <dbReference type="EC" id="1.1.1.195"/>
    </reaction>
    <physiologicalReaction direction="right-to-left" evidence="10">
        <dbReference type="Rhea" id="RHEA:45726"/>
    </physiologicalReaction>
</comment>
<organism evidence="17 18">
    <name type="scientific">Asparagus officinalis</name>
    <name type="common">Garden asparagus</name>
    <dbReference type="NCBI Taxonomy" id="4686"/>
    <lineage>
        <taxon>Eukaryota</taxon>
        <taxon>Viridiplantae</taxon>
        <taxon>Streptophyta</taxon>
        <taxon>Embryophyta</taxon>
        <taxon>Tracheophyta</taxon>
        <taxon>Spermatophyta</taxon>
        <taxon>Magnoliopsida</taxon>
        <taxon>Liliopsida</taxon>
        <taxon>Asparagales</taxon>
        <taxon>Asparagaceae</taxon>
        <taxon>Asparagoideae</taxon>
        <taxon>Asparagus</taxon>
    </lineage>
</organism>
<dbReference type="GO" id="GO:0045551">
    <property type="term" value="F:cinnamyl-alcohol dehydrogenase activity"/>
    <property type="evidence" value="ECO:0007669"/>
    <property type="project" value="UniProtKB-EC"/>
</dbReference>
<dbReference type="GO" id="GO:0008270">
    <property type="term" value="F:zinc ion binding"/>
    <property type="evidence" value="ECO:0007669"/>
    <property type="project" value="InterPro"/>
</dbReference>
<keyword evidence="18" id="KW-1185">Reference proteome</keyword>
<evidence type="ECO:0000256" key="6">
    <source>
        <dbReference type="ARBA" id="ARBA00022723"/>
    </source>
</evidence>
<dbReference type="OrthoDB" id="1879366at2759"/>
<dbReference type="SUPFAM" id="SSF51735">
    <property type="entry name" value="NAD(P)-binding Rossmann-fold domains"/>
    <property type="match status" value="1"/>
</dbReference>
<accession>A0A5P1EEJ6</accession>
<dbReference type="FunFam" id="3.40.50.720:FF:000022">
    <property type="entry name" value="Cinnamyl alcohol dehydrogenase"/>
    <property type="match status" value="1"/>
</dbReference>
<comment type="catalytic activity">
    <reaction evidence="11">
        <text>(E)-sinapyl alcohol + NADP(+) = (E)-sinapaldehyde + NADPH + H(+)</text>
        <dbReference type="Rhea" id="RHEA:45704"/>
        <dbReference type="ChEBI" id="CHEBI:15378"/>
        <dbReference type="ChEBI" id="CHEBI:27949"/>
        <dbReference type="ChEBI" id="CHEBI:57783"/>
        <dbReference type="ChEBI" id="CHEBI:58349"/>
        <dbReference type="ChEBI" id="CHEBI:64557"/>
        <dbReference type="EC" id="1.1.1.195"/>
    </reaction>
    <physiologicalReaction direction="right-to-left" evidence="11">
        <dbReference type="Rhea" id="RHEA:45706"/>
    </physiologicalReaction>
</comment>
<comment type="subunit">
    <text evidence="4">Homodimer.</text>
</comment>
<keyword evidence="7" id="KW-0438">Lignin biosynthesis</keyword>
<evidence type="ECO:0000256" key="4">
    <source>
        <dbReference type="ARBA" id="ARBA00011738"/>
    </source>
</evidence>
<dbReference type="EC" id="1.1.1.195" evidence="5"/>
<dbReference type="InterPro" id="IPR011032">
    <property type="entry name" value="GroES-like_sf"/>
</dbReference>